<keyword evidence="1" id="KW-0472">Membrane</keyword>
<feature type="transmembrane region" description="Helical" evidence="1">
    <location>
        <begin position="126"/>
        <end position="147"/>
    </location>
</feature>
<keyword evidence="1" id="KW-1133">Transmembrane helix</keyword>
<dbReference type="NCBIfam" id="NF033183">
    <property type="entry name" value="colliding_TM"/>
    <property type="match status" value="1"/>
</dbReference>
<reference evidence="2 3" key="1">
    <citation type="submission" date="2017-06" db="EMBL/GenBank/DDBJ databases">
        <title>Genome sequencing of cyanobaciteial culture collection at National Institute for Environmental Studies (NIES).</title>
        <authorList>
            <person name="Hirose Y."/>
            <person name="Shimura Y."/>
            <person name="Fujisawa T."/>
            <person name="Nakamura Y."/>
            <person name="Kawachi M."/>
        </authorList>
    </citation>
    <scope>NUCLEOTIDE SEQUENCE [LARGE SCALE GENOMIC DNA]</scope>
    <source>
        <strain evidence="2 3">NIES-2135</strain>
    </source>
</reference>
<keyword evidence="1" id="KW-0812">Transmembrane</keyword>
<evidence type="ECO:0000256" key="1">
    <source>
        <dbReference type="SAM" id="Phobius"/>
    </source>
</evidence>
<feature type="transmembrane region" description="Helical" evidence="1">
    <location>
        <begin position="95"/>
        <end position="114"/>
    </location>
</feature>
<gene>
    <name evidence="2" type="ORF">NIES2135_02160</name>
</gene>
<feature type="transmembrane region" description="Helical" evidence="1">
    <location>
        <begin position="44"/>
        <end position="74"/>
    </location>
</feature>
<sequence length="199" mass="21625">MRSFWSDPYLWIHLAGIAALPLSLLICLLGFAAGDPILPPWLEIGLVAIAGIAPIAWMQSQKPFCIFSLLFVALRPERLSELQRKLLALFLVRRSPIGIGLVALVLVLILRWIYAIAPVAEAITPISSHGLGLIVAAIGFLASNLFVQVPFSVFLVMASSDADVMQLEPIPVDQVAKRFLVFGIPVNQIVPPLDVPKST</sequence>
<dbReference type="EMBL" id="AP018203">
    <property type="protein sequence ID" value="BAY53411.1"/>
    <property type="molecule type" value="Genomic_DNA"/>
</dbReference>
<evidence type="ECO:0000313" key="3">
    <source>
        <dbReference type="Proteomes" id="UP000217895"/>
    </source>
</evidence>
<evidence type="ECO:0008006" key="4">
    <source>
        <dbReference type="Google" id="ProtNLM"/>
    </source>
</evidence>
<name>A0A1Z4J9M0_LEPBY</name>
<dbReference type="AlphaFoldDB" id="A0A1Z4J9M0"/>
<proteinExistence type="predicted"/>
<evidence type="ECO:0000313" key="2">
    <source>
        <dbReference type="EMBL" id="BAY53411.1"/>
    </source>
</evidence>
<organism evidence="2 3">
    <name type="scientific">Leptolyngbya boryana NIES-2135</name>
    <dbReference type="NCBI Taxonomy" id="1973484"/>
    <lineage>
        <taxon>Bacteria</taxon>
        <taxon>Bacillati</taxon>
        <taxon>Cyanobacteriota</taxon>
        <taxon>Cyanophyceae</taxon>
        <taxon>Leptolyngbyales</taxon>
        <taxon>Leptolyngbyaceae</taxon>
        <taxon>Leptolyngbya group</taxon>
        <taxon>Leptolyngbya</taxon>
    </lineage>
</organism>
<dbReference type="InterPro" id="IPR049610">
    <property type="entry name" value="LCTMP-like"/>
</dbReference>
<protein>
    <recommendedName>
        <fullName evidence="4">Low-complexity tail membrane protein</fullName>
    </recommendedName>
</protein>
<accession>A0A1Z4J9M0</accession>
<keyword evidence="3" id="KW-1185">Reference proteome</keyword>
<dbReference type="Proteomes" id="UP000217895">
    <property type="component" value="Chromosome"/>
</dbReference>